<feature type="non-terminal residue" evidence="2">
    <location>
        <position position="1"/>
    </location>
</feature>
<proteinExistence type="predicted"/>
<evidence type="ECO:0000256" key="1">
    <source>
        <dbReference type="SAM" id="MobiDB-lite"/>
    </source>
</evidence>
<evidence type="ECO:0000313" key="2">
    <source>
        <dbReference type="EMBL" id="GFD23581.1"/>
    </source>
</evidence>
<gene>
    <name evidence="2" type="ORF">Tci_895550</name>
</gene>
<feature type="region of interest" description="Disordered" evidence="1">
    <location>
        <begin position="1"/>
        <end position="49"/>
    </location>
</feature>
<feature type="compositionally biased region" description="Basic residues" evidence="1">
    <location>
        <begin position="116"/>
        <end position="126"/>
    </location>
</feature>
<feature type="region of interest" description="Disordered" evidence="1">
    <location>
        <begin position="90"/>
        <end position="132"/>
    </location>
</feature>
<comment type="caution">
    <text evidence="2">The sequence shown here is derived from an EMBL/GenBank/DDBJ whole genome shotgun (WGS) entry which is preliminary data.</text>
</comment>
<dbReference type="EMBL" id="BKCJ011345899">
    <property type="protein sequence ID" value="GFD23581.1"/>
    <property type="molecule type" value="Genomic_DNA"/>
</dbReference>
<name>A0A699UPW7_TANCI</name>
<sequence length="132" mass="14386">ACTSRWGLNCDKRSSGETHRGNNGDYPAVSPDPGGPGSVLAAGAKHGRDRRTGLRLVALMPDAHDPVHRHAAGRRHQAAVPAVQWRNRQWPHYLARPQSATGPATRSRTDRQPAPGRHRAGSRRSTGRTLDR</sequence>
<reference evidence="2" key="1">
    <citation type="journal article" date="2019" name="Sci. Rep.">
        <title>Draft genome of Tanacetum cinerariifolium, the natural source of mosquito coil.</title>
        <authorList>
            <person name="Yamashiro T."/>
            <person name="Shiraishi A."/>
            <person name="Satake H."/>
            <person name="Nakayama K."/>
        </authorList>
    </citation>
    <scope>NUCLEOTIDE SEQUENCE</scope>
</reference>
<feature type="compositionally biased region" description="Basic and acidic residues" evidence="1">
    <location>
        <begin position="10"/>
        <end position="22"/>
    </location>
</feature>
<protein>
    <submittedName>
        <fullName evidence="2">Uncharacterized protein</fullName>
    </submittedName>
</protein>
<dbReference type="AlphaFoldDB" id="A0A699UPW7"/>
<accession>A0A699UPW7</accession>
<organism evidence="2">
    <name type="scientific">Tanacetum cinerariifolium</name>
    <name type="common">Dalmatian daisy</name>
    <name type="synonym">Chrysanthemum cinerariifolium</name>
    <dbReference type="NCBI Taxonomy" id="118510"/>
    <lineage>
        <taxon>Eukaryota</taxon>
        <taxon>Viridiplantae</taxon>
        <taxon>Streptophyta</taxon>
        <taxon>Embryophyta</taxon>
        <taxon>Tracheophyta</taxon>
        <taxon>Spermatophyta</taxon>
        <taxon>Magnoliopsida</taxon>
        <taxon>eudicotyledons</taxon>
        <taxon>Gunneridae</taxon>
        <taxon>Pentapetalae</taxon>
        <taxon>asterids</taxon>
        <taxon>campanulids</taxon>
        <taxon>Asterales</taxon>
        <taxon>Asteraceae</taxon>
        <taxon>Asteroideae</taxon>
        <taxon>Anthemideae</taxon>
        <taxon>Anthemidinae</taxon>
        <taxon>Tanacetum</taxon>
    </lineage>
</organism>